<dbReference type="InterPro" id="IPR020843">
    <property type="entry name" value="ER"/>
</dbReference>
<name>A0A1H7QLA6_9BACT</name>
<dbReference type="InterPro" id="IPR000683">
    <property type="entry name" value="Gfo/Idh/MocA-like_OxRdtase_N"/>
</dbReference>
<proteinExistence type="predicted"/>
<dbReference type="OrthoDB" id="9781031at2"/>
<evidence type="ECO:0000259" key="1">
    <source>
        <dbReference type="SMART" id="SM00829"/>
    </source>
</evidence>
<dbReference type="Pfam" id="PF00107">
    <property type="entry name" value="ADH_zinc_N"/>
    <property type="match status" value="1"/>
</dbReference>
<dbReference type="PANTHER" id="PTHR43377:SF1">
    <property type="entry name" value="BILIVERDIN REDUCTASE A"/>
    <property type="match status" value="1"/>
</dbReference>
<protein>
    <submittedName>
        <fullName evidence="2">Predicted dehydrogenase</fullName>
    </submittedName>
</protein>
<dbReference type="InterPro" id="IPR055170">
    <property type="entry name" value="GFO_IDH_MocA-like_dom"/>
</dbReference>
<dbReference type="Proteomes" id="UP000198984">
    <property type="component" value="Unassembled WGS sequence"/>
</dbReference>
<dbReference type="STRING" id="573321.SAMN04488505_102381"/>
<dbReference type="InterPro" id="IPR013149">
    <property type="entry name" value="ADH-like_C"/>
</dbReference>
<dbReference type="RefSeq" id="WP_089909529.1">
    <property type="nucleotide sequence ID" value="NZ_FOBB01000002.1"/>
</dbReference>
<dbReference type="Pfam" id="PF08240">
    <property type="entry name" value="ADH_N"/>
    <property type="match status" value="1"/>
</dbReference>
<dbReference type="InterPro" id="IPR013154">
    <property type="entry name" value="ADH-like_N"/>
</dbReference>
<gene>
    <name evidence="2" type="ORF">SAMN04488505_102381</name>
</gene>
<accession>A0A1H7QLA6</accession>
<dbReference type="SUPFAM" id="SSF55347">
    <property type="entry name" value="Glyceraldehyde-3-phosphate dehydrogenase-like, C-terminal domain"/>
    <property type="match status" value="1"/>
</dbReference>
<dbReference type="InterPro" id="IPR036291">
    <property type="entry name" value="NAD(P)-bd_dom_sf"/>
</dbReference>
<organism evidence="2 3">
    <name type="scientific">Chitinophaga rupis</name>
    <dbReference type="NCBI Taxonomy" id="573321"/>
    <lineage>
        <taxon>Bacteria</taxon>
        <taxon>Pseudomonadati</taxon>
        <taxon>Bacteroidota</taxon>
        <taxon>Chitinophagia</taxon>
        <taxon>Chitinophagales</taxon>
        <taxon>Chitinophagaceae</taxon>
        <taxon>Chitinophaga</taxon>
    </lineage>
</organism>
<dbReference type="Pfam" id="PF01408">
    <property type="entry name" value="GFO_IDH_MocA"/>
    <property type="match status" value="1"/>
</dbReference>
<sequence length="723" mass="78476">MKQLIQSFKTGATILEEVPAPQVGRGSILIQTTRSLVSLGTERMLVEFGKANLVQKARQQPDKVRQVLDKIKTDGLMPTLEAVFNKLEQPLPLGYCNVGNVIAVGEGVSEFKIGDRVASNGPHAEFVCVPKHLAARVPDNVTDEEAAFTVIGSIGLQGIRLCNPTFGETIVVIGLGLIGLLTAQLLQANGCRVIGVDLDPAKIALARQQGITGINPSEGTDVVKYVTTLTNGTGADGVIITASAKSDEIITQAAHMSRKRGRIILVGVVGLQINRAAFYEKELSFQVSCSYGPGRYDEQYEQKGYDYPLPFVRWTEQRNFEAVLQAMAAGHLQVLPLITERVPLQDYQEIYARIGQSRSIASVLIYPLNTVHRSSVQIMPVASFAGANGVMGIIGAGNFTKMTLLPALQKASAHIKYIASNSGVTGTTLARKHHIPISTTTHQEILSDPEVDAVLITTRHNTHAAMVLQAMQAGKHVFVEKPLALNRDELEAIQQAYDGSVTLTVGFNRRHSPHAQKVKQLVGDAPMNIIATMNAGFIPLNVWVHDSKTGGGRIIGEACHFIDLITYFTGSKVTAVCMNAMGSQPTAQTDNATILLKYENGSTGVINYFSNGSKAYAKERIEVYTQERTAIIDNFRITRAYGFKGFSKLKTPLNKGHANQCKLFNERICKGGPALIPFEEIVNTTLASFAAIESMQQGKWISLQAQAQPELQPQAVLNHIDVI</sequence>
<dbReference type="GO" id="GO:0000166">
    <property type="term" value="F:nucleotide binding"/>
    <property type="evidence" value="ECO:0007669"/>
    <property type="project" value="InterPro"/>
</dbReference>
<dbReference type="AlphaFoldDB" id="A0A1H7QLA6"/>
<dbReference type="EMBL" id="FOBB01000002">
    <property type="protein sequence ID" value="SEL48693.1"/>
    <property type="molecule type" value="Genomic_DNA"/>
</dbReference>
<dbReference type="SUPFAM" id="SSF50129">
    <property type="entry name" value="GroES-like"/>
    <property type="match status" value="1"/>
</dbReference>
<evidence type="ECO:0000313" key="3">
    <source>
        <dbReference type="Proteomes" id="UP000198984"/>
    </source>
</evidence>
<dbReference type="Gene3D" id="3.40.50.720">
    <property type="entry name" value="NAD(P)-binding Rossmann-like Domain"/>
    <property type="match status" value="2"/>
</dbReference>
<dbReference type="GO" id="GO:0016491">
    <property type="term" value="F:oxidoreductase activity"/>
    <property type="evidence" value="ECO:0007669"/>
    <property type="project" value="InterPro"/>
</dbReference>
<dbReference type="CDD" id="cd08255">
    <property type="entry name" value="2-desacetyl-2-hydroxyethyl_bacteriochlorophyllide_like"/>
    <property type="match status" value="1"/>
</dbReference>
<keyword evidence="3" id="KW-1185">Reference proteome</keyword>
<dbReference type="Gene3D" id="3.30.360.10">
    <property type="entry name" value="Dihydrodipicolinate Reductase, domain 2"/>
    <property type="match status" value="1"/>
</dbReference>
<dbReference type="PANTHER" id="PTHR43377">
    <property type="entry name" value="BILIVERDIN REDUCTASE A"/>
    <property type="match status" value="1"/>
</dbReference>
<dbReference type="SUPFAM" id="SSF51735">
    <property type="entry name" value="NAD(P)-binding Rossmann-fold domains"/>
    <property type="match status" value="2"/>
</dbReference>
<reference evidence="2 3" key="1">
    <citation type="submission" date="2016-10" db="EMBL/GenBank/DDBJ databases">
        <authorList>
            <person name="de Groot N.N."/>
        </authorList>
    </citation>
    <scope>NUCLEOTIDE SEQUENCE [LARGE SCALE GENOMIC DNA]</scope>
    <source>
        <strain evidence="2 3">DSM 21039</strain>
    </source>
</reference>
<dbReference type="Pfam" id="PF22725">
    <property type="entry name" value="GFO_IDH_MocA_C3"/>
    <property type="match status" value="1"/>
</dbReference>
<dbReference type="InterPro" id="IPR051450">
    <property type="entry name" value="Gfo/Idh/MocA_Oxidoreductases"/>
</dbReference>
<dbReference type="Gene3D" id="3.90.180.10">
    <property type="entry name" value="Medium-chain alcohol dehydrogenases, catalytic domain"/>
    <property type="match status" value="1"/>
</dbReference>
<dbReference type="SMART" id="SM00829">
    <property type="entry name" value="PKS_ER"/>
    <property type="match status" value="1"/>
</dbReference>
<evidence type="ECO:0000313" key="2">
    <source>
        <dbReference type="EMBL" id="SEL48693.1"/>
    </source>
</evidence>
<dbReference type="InterPro" id="IPR011032">
    <property type="entry name" value="GroES-like_sf"/>
</dbReference>
<feature type="domain" description="Enoyl reductase (ER)" evidence="1">
    <location>
        <begin position="75"/>
        <end position="365"/>
    </location>
</feature>